<evidence type="ECO:0000259" key="2">
    <source>
        <dbReference type="PROSITE" id="PS50937"/>
    </source>
</evidence>
<feature type="domain" description="HTH merR-type" evidence="2">
    <location>
        <begin position="1"/>
        <end position="71"/>
    </location>
</feature>
<dbReference type="InterPro" id="IPR009061">
    <property type="entry name" value="DNA-bd_dom_put_sf"/>
</dbReference>
<reference evidence="3 4" key="2">
    <citation type="submission" date="2018-03" db="EMBL/GenBank/DDBJ databases">
        <title>The ancient ancestry and fast evolution of plastids.</title>
        <authorList>
            <person name="Moore K.R."/>
            <person name="Magnabosco C."/>
            <person name="Momper L."/>
            <person name="Gold D.A."/>
            <person name="Bosak T."/>
            <person name="Fournier G.P."/>
        </authorList>
    </citation>
    <scope>NUCLEOTIDE SEQUENCE [LARGE SCALE GENOMIC DNA]</scope>
    <source>
        <strain evidence="3 4">CCAP 1448/3</strain>
    </source>
</reference>
<dbReference type="AlphaFoldDB" id="A0A2T1C6R8"/>
<dbReference type="SUPFAM" id="SSF55136">
    <property type="entry name" value="Probable bacterial effector-binding domain"/>
    <property type="match status" value="1"/>
</dbReference>
<dbReference type="GO" id="GO:0003700">
    <property type="term" value="F:DNA-binding transcription factor activity"/>
    <property type="evidence" value="ECO:0007669"/>
    <property type="project" value="InterPro"/>
</dbReference>
<dbReference type="SUPFAM" id="SSF46955">
    <property type="entry name" value="Putative DNA-binding domain"/>
    <property type="match status" value="1"/>
</dbReference>
<reference evidence="3 4" key="1">
    <citation type="submission" date="2018-02" db="EMBL/GenBank/DDBJ databases">
        <authorList>
            <person name="Cohen D.B."/>
            <person name="Kent A.D."/>
        </authorList>
    </citation>
    <scope>NUCLEOTIDE SEQUENCE [LARGE SCALE GENOMIC DNA]</scope>
    <source>
        <strain evidence="3 4">CCAP 1448/3</strain>
    </source>
</reference>
<dbReference type="Pfam" id="PF13411">
    <property type="entry name" value="MerR_1"/>
    <property type="match status" value="1"/>
</dbReference>
<dbReference type="InterPro" id="IPR047057">
    <property type="entry name" value="MerR_fam"/>
</dbReference>
<evidence type="ECO:0000313" key="4">
    <source>
        <dbReference type="Proteomes" id="UP000238762"/>
    </source>
</evidence>
<dbReference type="PROSITE" id="PS50937">
    <property type="entry name" value="HTH_MERR_2"/>
    <property type="match status" value="1"/>
</dbReference>
<proteinExistence type="predicted"/>
<evidence type="ECO:0000313" key="3">
    <source>
        <dbReference type="EMBL" id="PSB03936.1"/>
    </source>
</evidence>
<dbReference type="Proteomes" id="UP000238762">
    <property type="component" value="Unassembled WGS sequence"/>
</dbReference>
<dbReference type="OrthoDB" id="9780708at2"/>
<keyword evidence="4" id="KW-1185">Reference proteome</keyword>
<dbReference type="InterPro" id="IPR000551">
    <property type="entry name" value="MerR-type_HTH_dom"/>
</dbReference>
<dbReference type="SMART" id="SM00422">
    <property type="entry name" value="HTH_MERR"/>
    <property type="match status" value="1"/>
</dbReference>
<dbReference type="Gene3D" id="1.10.1660.10">
    <property type="match status" value="1"/>
</dbReference>
<comment type="caution">
    <text evidence="3">The sequence shown here is derived from an EMBL/GenBank/DDBJ whole genome shotgun (WGS) entry which is preliminary data.</text>
</comment>
<dbReference type="Gene3D" id="3.20.80.10">
    <property type="entry name" value="Regulatory factor, effector binding domain"/>
    <property type="match status" value="1"/>
</dbReference>
<organism evidence="3 4">
    <name type="scientific">Merismopedia glauca CCAP 1448/3</name>
    <dbReference type="NCBI Taxonomy" id="1296344"/>
    <lineage>
        <taxon>Bacteria</taxon>
        <taxon>Bacillati</taxon>
        <taxon>Cyanobacteriota</taxon>
        <taxon>Cyanophyceae</taxon>
        <taxon>Synechococcales</taxon>
        <taxon>Merismopediaceae</taxon>
        <taxon>Merismopedia</taxon>
    </lineage>
</organism>
<dbReference type="PANTHER" id="PTHR30204:SF97">
    <property type="entry name" value="MERR FAMILY REGULATORY PROTEIN"/>
    <property type="match status" value="1"/>
</dbReference>
<sequence length="288" mass="33152">MFRIGEFSQLGQVSVRMLRHYDNLGLLKPAKVDRFTDYRYYTIEQLPRLQRILALKDLGLSLEQIVSLLDNELSPEQLRSMLLLKQAELAQQLEDTRSRLNRVVARLRQIEQEEQPYGYDVTLKSVNYAEIASIRQLVPTIEDMGTYRHQASNLLYEWLEAQKLTPKGAEIVLYHLAEYSEVDIDMEFGIILDESIEVRSLKQFLPQSPVKIRELTSVSQMASLVHSGMLQDIAQGITALYQWIGTNNLIPVGAFREIHLFGKETDRVLDEPVVVELQIPVTSKRSHL</sequence>
<dbReference type="InterPro" id="IPR011256">
    <property type="entry name" value="Reg_factor_effector_dom_sf"/>
</dbReference>
<gene>
    <name evidence="3" type="ORF">C7B64_06110</name>
</gene>
<dbReference type="RefSeq" id="WP_106287771.1">
    <property type="nucleotide sequence ID" value="NZ_CAWNTC010000230.1"/>
</dbReference>
<accession>A0A2T1C6R8</accession>
<name>A0A2T1C6R8_9CYAN</name>
<evidence type="ECO:0000256" key="1">
    <source>
        <dbReference type="ARBA" id="ARBA00023125"/>
    </source>
</evidence>
<dbReference type="CDD" id="cd01107">
    <property type="entry name" value="HTH_BmrR"/>
    <property type="match status" value="1"/>
</dbReference>
<dbReference type="EMBL" id="PVWJ01000021">
    <property type="protein sequence ID" value="PSB03936.1"/>
    <property type="molecule type" value="Genomic_DNA"/>
</dbReference>
<protein>
    <submittedName>
        <fullName evidence="3">MerR family transcriptional regulator</fullName>
    </submittedName>
</protein>
<dbReference type="PANTHER" id="PTHR30204">
    <property type="entry name" value="REDOX-CYCLING DRUG-SENSING TRANSCRIPTIONAL ACTIVATOR SOXR"/>
    <property type="match status" value="1"/>
</dbReference>
<dbReference type="GO" id="GO:0003677">
    <property type="term" value="F:DNA binding"/>
    <property type="evidence" value="ECO:0007669"/>
    <property type="project" value="UniProtKB-KW"/>
</dbReference>
<keyword evidence="1" id="KW-0238">DNA-binding</keyword>